<protein>
    <submittedName>
        <fullName evidence="3">Uncharacterized protein</fullName>
    </submittedName>
</protein>
<keyword evidence="2" id="KW-0812">Transmembrane</keyword>
<gene>
    <name evidence="3" type="primary">OJ1119_A04.131</name>
</gene>
<accession>Q8H5I8</accession>
<reference evidence="4" key="2">
    <citation type="journal article" date="2008" name="Nucleic Acids Res.">
        <title>The rice annotation project database (RAP-DB): 2008 update.</title>
        <authorList>
            <consortium name="The rice annotation project (RAP)"/>
        </authorList>
    </citation>
    <scope>GENOME REANNOTATION</scope>
    <source>
        <strain evidence="4">cv. Nipponbare</strain>
    </source>
</reference>
<feature type="transmembrane region" description="Helical" evidence="2">
    <location>
        <begin position="63"/>
        <end position="81"/>
    </location>
</feature>
<feature type="region of interest" description="Disordered" evidence="1">
    <location>
        <begin position="83"/>
        <end position="108"/>
    </location>
</feature>
<evidence type="ECO:0000313" key="4">
    <source>
        <dbReference type="Proteomes" id="UP000000763"/>
    </source>
</evidence>
<keyword evidence="2" id="KW-1133">Transmembrane helix</keyword>
<evidence type="ECO:0000256" key="2">
    <source>
        <dbReference type="SAM" id="Phobius"/>
    </source>
</evidence>
<dbReference type="Proteomes" id="UP000000763">
    <property type="component" value="Chromosome 7"/>
</dbReference>
<sequence>MVLVKIMVVVPTVALLTSILGSSIPVITPVPSLLPSAVNLIAKVTIMRVLAPHSRCEPERWPLWGVISACTAIVASSSVGIEGGRDRYRSEDRKDDGSDLDHSESWLG</sequence>
<name>Q8H5I8_ORYSJ</name>
<keyword evidence="2" id="KW-0472">Membrane</keyword>
<evidence type="ECO:0000256" key="1">
    <source>
        <dbReference type="SAM" id="MobiDB-lite"/>
    </source>
</evidence>
<reference evidence="4" key="1">
    <citation type="journal article" date="2005" name="Nature">
        <title>The map-based sequence of the rice genome.</title>
        <authorList>
            <consortium name="International rice genome sequencing project (IRGSP)"/>
            <person name="Matsumoto T."/>
            <person name="Wu J."/>
            <person name="Kanamori H."/>
            <person name="Katayose Y."/>
            <person name="Fujisawa M."/>
            <person name="Namiki N."/>
            <person name="Mizuno H."/>
            <person name="Yamamoto K."/>
            <person name="Antonio B.A."/>
            <person name="Baba T."/>
            <person name="Sakata K."/>
            <person name="Nagamura Y."/>
            <person name="Aoki H."/>
            <person name="Arikawa K."/>
            <person name="Arita K."/>
            <person name="Bito T."/>
            <person name="Chiden Y."/>
            <person name="Fujitsuka N."/>
            <person name="Fukunaka R."/>
            <person name="Hamada M."/>
            <person name="Harada C."/>
            <person name="Hayashi A."/>
            <person name="Hijishita S."/>
            <person name="Honda M."/>
            <person name="Hosokawa S."/>
            <person name="Ichikawa Y."/>
            <person name="Idonuma A."/>
            <person name="Iijima M."/>
            <person name="Ikeda M."/>
            <person name="Ikeno M."/>
            <person name="Ito K."/>
            <person name="Ito S."/>
            <person name="Ito T."/>
            <person name="Ito Y."/>
            <person name="Ito Y."/>
            <person name="Iwabuchi A."/>
            <person name="Kamiya K."/>
            <person name="Karasawa W."/>
            <person name="Kurita K."/>
            <person name="Katagiri S."/>
            <person name="Kikuta A."/>
            <person name="Kobayashi H."/>
            <person name="Kobayashi N."/>
            <person name="Machita K."/>
            <person name="Maehara T."/>
            <person name="Masukawa M."/>
            <person name="Mizubayashi T."/>
            <person name="Mukai Y."/>
            <person name="Nagasaki H."/>
            <person name="Nagata Y."/>
            <person name="Naito S."/>
            <person name="Nakashima M."/>
            <person name="Nakama Y."/>
            <person name="Nakamichi Y."/>
            <person name="Nakamura M."/>
            <person name="Meguro A."/>
            <person name="Negishi M."/>
            <person name="Ohta I."/>
            <person name="Ohta T."/>
            <person name="Okamoto M."/>
            <person name="Ono N."/>
            <person name="Saji S."/>
            <person name="Sakaguchi M."/>
            <person name="Sakai K."/>
            <person name="Shibata M."/>
            <person name="Shimokawa T."/>
            <person name="Song J."/>
            <person name="Takazaki Y."/>
            <person name="Terasawa K."/>
            <person name="Tsugane M."/>
            <person name="Tsuji K."/>
            <person name="Ueda S."/>
            <person name="Waki K."/>
            <person name="Yamagata H."/>
            <person name="Yamamoto M."/>
            <person name="Yamamoto S."/>
            <person name="Yamane H."/>
            <person name="Yoshiki S."/>
            <person name="Yoshihara R."/>
            <person name="Yukawa K."/>
            <person name="Zhong H."/>
            <person name="Yano M."/>
            <person name="Yuan Q."/>
            <person name="Ouyang S."/>
            <person name="Liu J."/>
            <person name="Jones K.M."/>
            <person name="Gansberger K."/>
            <person name="Moffat K."/>
            <person name="Hill J."/>
            <person name="Bera J."/>
            <person name="Fadrosh D."/>
            <person name="Jin S."/>
            <person name="Johri S."/>
            <person name="Kim M."/>
            <person name="Overton L."/>
            <person name="Reardon M."/>
            <person name="Tsitrin T."/>
            <person name="Vuong H."/>
            <person name="Weaver B."/>
            <person name="Ciecko A."/>
            <person name="Tallon L."/>
            <person name="Jackson J."/>
            <person name="Pai G."/>
            <person name="Aken S.V."/>
            <person name="Utterback T."/>
            <person name="Reidmuller S."/>
            <person name="Feldblyum T."/>
            <person name="Hsiao J."/>
            <person name="Zismann V."/>
            <person name="Iobst S."/>
            <person name="de Vazeille A.R."/>
            <person name="Buell C.R."/>
            <person name="Ying K."/>
            <person name="Li Y."/>
            <person name="Lu T."/>
            <person name="Huang Y."/>
            <person name="Zhao Q."/>
            <person name="Feng Q."/>
            <person name="Zhang L."/>
            <person name="Zhu J."/>
            <person name="Weng Q."/>
            <person name="Mu J."/>
            <person name="Lu Y."/>
            <person name="Fan D."/>
            <person name="Liu Y."/>
            <person name="Guan J."/>
            <person name="Zhang Y."/>
            <person name="Yu S."/>
            <person name="Liu X."/>
            <person name="Zhang Y."/>
            <person name="Hong G."/>
            <person name="Han B."/>
            <person name="Choisne N."/>
            <person name="Demange N."/>
            <person name="Orjeda G."/>
            <person name="Samain S."/>
            <person name="Cattolico L."/>
            <person name="Pelletier E."/>
            <person name="Couloux A."/>
            <person name="Segurens B."/>
            <person name="Wincker P."/>
            <person name="D'Hont A."/>
            <person name="Scarpelli C."/>
            <person name="Weissenbach J."/>
            <person name="Salanoubat M."/>
            <person name="Quetier F."/>
            <person name="Yu Y."/>
            <person name="Kim H.R."/>
            <person name="Rambo T."/>
            <person name="Currie J."/>
            <person name="Collura K."/>
            <person name="Luo M."/>
            <person name="Yang T."/>
            <person name="Ammiraju J.S.S."/>
            <person name="Engler F."/>
            <person name="Soderlund C."/>
            <person name="Wing R.A."/>
            <person name="Palmer L.E."/>
            <person name="de la Bastide M."/>
            <person name="Spiegel L."/>
            <person name="Nascimento L."/>
            <person name="Zutavern T."/>
            <person name="O'Shaughnessy A."/>
            <person name="Dike S."/>
            <person name="Dedhia N."/>
            <person name="Preston R."/>
            <person name="Balija V."/>
            <person name="McCombie W.R."/>
            <person name="Chow T."/>
            <person name="Chen H."/>
            <person name="Chung M."/>
            <person name="Chen C."/>
            <person name="Shaw J."/>
            <person name="Wu H."/>
            <person name="Hsiao K."/>
            <person name="Chao Y."/>
            <person name="Chu M."/>
            <person name="Cheng C."/>
            <person name="Hour A."/>
            <person name="Lee P."/>
            <person name="Lin S."/>
            <person name="Lin Y."/>
            <person name="Liou J."/>
            <person name="Liu S."/>
            <person name="Hsing Y."/>
            <person name="Raghuvanshi S."/>
            <person name="Mohanty A."/>
            <person name="Bharti A.K."/>
            <person name="Gaur A."/>
            <person name="Gupta V."/>
            <person name="Kumar D."/>
            <person name="Ravi V."/>
            <person name="Vij S."/>
            <person name="Kapur A."/>
            <person name="Khurana P."/>
            <person name="Khurana P."/>
            <person name="Khurana J.P."/>
            <person name="Tyagi A.K."/>
            <person name="Gaikwad K."/>
            <person name="Singh A."/>
            <person name="Dalal V."/>
            <person name="Srivastava S."/>
            <person name="Dixit A."/>
            <person name="Pal A.K."/>
            <person name="Ghazi I.A."/>
            <person name="Yadav M."/>
            <person name="Pandit A."/>
            <person name="Bhargava A."/>
            <person name="Sureshbabu K."/>
            <person name="Batra K."/>
            <person name="Sharma T.R."/>
            <person name="Mohapatra T."/>
            <person name="Singh N.K."/>
            <person name="Messing J."/>
            <person name="Nelson A.B."/>
            <person name="Fuks G."/>
            <person name="Kavchok S."/>
            <person name="Keizer G."/>
            <person name="Linton E."/>
            <person name="Llaca V."/>
            <person name="Song R."/>
            <person name="Tanyolac B."/>
            <person name="Young S."/>
            <person name="Ho-Il K."/>
            <person name="Hahn J.H."/>
            <person name="Sangsakoo G."/>
            <person name="Vanavichit A."/>
            <person name="de Mattos Luiz.A.T."/>
            <person name="Zimmer P.D."/>
            <person name="Malone G."/>
            <person name="Dellagostin O."/>
            <person name="de Oliveira A.C."/>
            <person name="Bevan M."/>
            <person name="Bancroft I."/>
            <person name="Minx P."/>
            <person name="Cordum H."/>
            <person name="Wilson R."/>
            <person name="Cheng Z."/>
            <person name="Jin W."/>
            <person name="Jiang J."/>
            <person name="Leong S.A."/>
            <person name="Iwama H."/>
            <person name="Gojobori T."/>
            <person name="Itoh T."/>
            <person name="Niimura Y."/>
            <person name="Fujii Y."/>
            <person name="Habara T."/>
            <person name="Sakai H."/>
            <person name="Sato Y."/>
            <person name="Wilson G."/>
            <person name="Kumar K."/>
            <person name="McCouch S."/>
            <person name="Juretic N."/>
            <person name="Hoen D."/>
            <person name="Wright S."/>
            <person name="Bruskiewich R."/>
            <person name="Bureau T."/>
            <person name="Miyao A."/>
            <person name="Hirochika H."/>
            <person name="Nishikawa T."/>
            <person name="Kadowaki K."/>
            <person name="Sugiura M."/>
            <person name="Burr B."/>
            <person name="Sasaki T."/>
        </authorList>
    </citation>
    <scope>NUCLEOTIDE SEQUENCE [LARGE SCALE GENOMIC DNA]</scope>
    <source>
        <strain evidence="4">cv. Nipponbare</strain>
    </source>
</reference>
<organism evidence="3 4">
    <name type="scientific">Oryza sativa subsp. japonica</name>
    <name type="common">Rice</name>
    <dbReference type="NCBI Taxonomy" id="39947"/>
    <lineage>
        <taxon>Eukaryota</taxon>
        <taxon>Viridiplantae</taxon>
        <taxon>Streptophyta</taxon>
        <taxon>Embryophyta</taxon>
        <taxon>Tracheophyta</taxon>
        <taxon>Spermatophyta</taxon>
        <taxon>Magnoliopsida</taxon>
        <taxon>Liliopsida</taxon>
        <taxon>Poales</taxon>
        <taxon>Poaceae</taxon>
        <taxon>BOP clade</taxon>
        <taxon>Oryzoideae</taxon>
        <taxon>Oryzeae</taxon>
        <taxon>Oryzinae</taxon>
        <taxon>Oryza</taxon>
        <taxon>Oryza sativa</taxon>
    </lineage>
</organism>
<dbReference type="EMBL" id="AP003810">
    <property type="protein sequence ID" value="BAC15902.1"/>
    <property type="molecule type" value="Genomic_DNA"/>
</dbReference>
<dbReference type="AlphaFoldDB" id="Q8H5I8"/>
<evidence type="ECO:0000313" key="3">
    <source>
        <dbReference type="EMBL" id="BAC15902.1"/>
    </source>
</evidence>
<proteinExistence type="predicted"/>